<dbReference type="GO" id="GO:0008233">
    <property type="term" value="F:peptidase activity"/>
    <property type="evidence" value="ECO:0007669"/>
    <property type="project" value="UniProtKB-KW"/>
</dbReference>
<name>A0A2A5B3L3_9GAMM</name>
<dbReference type="PANTHER" id="PTHR33473:SF19">
    <property type="entry name" value="ATP-DEPENDENT CLP PROTEASE ADAPTER PROTEIN CLPS"/>
    <property type="match status" value="1"/>
</dbReference>
<dbReference type="AlphaFoldDB" id="A0A2A5B3L3"/>
<organism evidence="4 5">
    <name type="scientific">SAR86 cluster bacterium</name>
    <dbReference type="NCBI Taxonomy" id="2030880"/>
    <lineage>
        <taxon>Bacteria</taxon>
        <taxon>Pseudomonadati</taxon>
        <taxon>Pseudomonadota</taxon>
        <taxon>Gammaproteobacteria</taxon>
        <taxon>SAR86 cluster</taxon>
    </lineage>
</organism>
<evidence type="ECO:0000313" key="4">
    <source>
        <dbReference type="EMBL" id="PCJ26082.1"/>
    </source>
</evidence>
<keyword evidence="4" id="KW-0378">Hydrolase</keyword>
<accession>A0A2A5B3L3</accession>
<dbReference type="Proteomes" id="UP000218327">
    <property type="component" value="Unassembled WGS sequence"/>
</dbReference>
<dbReference type="FunFam" id="3.30.1390.10:FF:000002">
    <property type="entry name" value="ATP-dependent Clp protease adapter protein ClpS"/>
    <property type="match status" value="1"/>
</dbReference>
<dbReference type="InterPro" id="IPR022935">
    <property type="entry name" value="ClpS"/>
</dbReference>
<dbReference type="InterPro" id="IPR003769">
    <property type="entry name" value="ClpS_core"/>
</dbReference>
<evidence type="ECO:0000256" key="2">
    <source>
        <dbReference type="SAM" id="MobiDB-lite"/>
    </source>
</evidence>
<protein>
    <recommendedName>
        <fullName evidence="1">ATP-dependent Clp protease adapter protein ClpS</fullName>
    </recommendedName>
</protein>
<proteinExistence type="inferred from homology"/>
<evidence type="ECO:0000256" key="1">
    <source>
        <dbReference type="HAMAP-Rule" id="MF_00302"/>
    </source>
</evidence>
<comment type="subunit">
    <text evidence="1">Binds to the N-terminal domain of the chaperone ClpA.</text>
</comment>
<evidence type="ECO:0000259" key="3">
    <source>
        <dbReference type="Pfam" id="PF02617"/>
    </source>
</evidence>
<dbReference type="GO" id="GO:0030163">
    <property type="term" value="P:protein catabolic process"/>
    <property type="evidence" value="ECO:0007669"/>
    <property type="project" value="InterPro"/>
</dbReference>
<feature type="compositionally biased region" description="Polar residues" evidence="2">
    <location>
        <begin position="10"/>
        <end position="22"/>
    </location>
</feature>
<dbReference type="PANTHER" id="PTHR33473">
    <property type="entry name" value="ATP-DEPENDENT CLP PROTEASE ADAPTER PROTEIN CLPS1, CHLOROPLASTIC"/>
    <property type="match status" value="1"/>
</dbReference>
<dbReference type="Gene3D" id="3.30.1390.10">
    <property type="match status" value="1"/>
</dbReference>
<evidence type="ECO:0000313" key="5">
    <source>
        <dbReference type="Proteomes" id="UP000218327"/>
    </source>
</evidence>
<dbReference type="InterPro" id="IPR014719">
    <property type="entry name" value="Ribosomal_bL12_C/ClpS-like"/>
</dbReference>
<dbReference type="Pfam" id="PF02617">
    <property type="entry name" value="ClpS"/>
    <property type="match status" value="1"/>
</dbReference>
<comment type="caution">
    <text evidence="4">The sequence shown here is derived from an EMBL/GenBank/DDBJ whole genome shotgun (WGS) entry which is preliminary data.</text>
</comment>
<feature type="region of interest" description="Disordered" evidence="2">
    <location>
        <begin position="1"/>
        <end position="36"/>
    </location>
</feature>
<reference evidence="5" key="1">
    <citation type="submission" date="2017-08" db="EMBL/GenBank/DDBJ databases">
        <title>A dynamic microbial community with high functional redundancy inhabits the cold, oxic subseafloor aquifer.</title>
        <authorList>
            <person name="Tully B.J."/>
            <person name="Wheat C.G."/>
            <person name="Glazer B.T."/>
            <person name="Huber J.A."/>
        </authorList>
    </citation>
    <scope>NUCLEOTIDE SEQUENCE [LARGE SCALE GENOMIC DNA]</scope>
</reference>
<comment type="similarity">
    <text evidence="1">Belongs to the ClpS family.</text>
</comment>
<sequence length="129" mass="14548">MSEIYHHRSNSGITRNSISPRNSGDDERIDHESGFAAITEKPKLEKPPLYKVVLINDDYTPMDFVVDVLRSFFALNIEKATQVMLKVHTEGKGVCGVFSKDVAETKASQVNEYSRECEQPLLCSVEVDR</sequence>
<comment type="function">
    <text evidence="1">Involved in the modulation of the specificity of the ClpAP-mediated ATP-dependent protein degradation.</text>
</comment>
<keyword evidence="4" id="KW-0645">Protease</keyword>
<dbReference type="NCBIfam" id="NF000672">
    <property type="entry name" value="PRK00033.1-5"/>
    <property type="match status" value="1"/>
</dbReference>
<dbReference type="EMBL" id="NVVJ01000013">
    <property type="protein sequence ID" value="PCJ26082.1"/>
    <property type="molecule type" value="Genomic_DNA"/>
</dbReference>
<feature type="domain" description="Adaptor protein ClpS core" evidence="3">
    <location>
        <begin position="45"/>
        <end position="124"/>
    </location>
</feature>
<dbReference type="GO" id="GO:0006508">
    <property type="term" value="P:proteolysis"/>
    <property type="evidence" value="ECO:0007669"/>
    <property type="project" value="UniProtKB-UniRule"/>
</dbReference>
<gene>
    <name evidence="1" type="primary">clpS</name>
    <name evidence="4" type="ORF">COA96_06180</name>
</gene>
<dbReference type="HAMAP" id="MF_00302">
    <property type="entry name" value="ClpS"/>
    <property type="match status" value="1"/>
</dbReference>
<dbReference type="SUPFAM" id="SSF54736">
    <property type="entry name" value="ClpS-like"/>
    <property type="match status" value="1"/>
</dbReference>
<feature type="compositionally biased region" description="Basic and acidic residues" evidence="2">
    <location>
        <begin position="23"/>
        <end position="33"/>
    </location>
</feature>